<dbReference type="InterPro" id="IPR002401">
    <property type="entry name" value="Cyt_P450_E_grp-I"/>
</dbReference>
<keyword evidence="6 13" id="KW-0479">Metal-binding</keyword>
<dbReference type="GO" id="GO:0004497">
    <property type="term" value="F:monooxygenase activity"/>
    <property type="evidence" value="ECO:0007669"/>
    <property type="project" value="UniProtKB-KW"/>
</dbReference>
<evidence type="ECO:0000256" key="6">
    <source>
        <dbReference type="ARBA" id="ARBA00022723"/>
    </source>
</evidence>
<evidence type="ECO:0000256" key="5">
    <source>
        <dbReference type="ARBA" id="ARBA00022617"/>
    </source>
</evidence>
<dbReference type="FunFam" id="1.10.630.10:FF:000076">
    <property type="entry name" value="Cytochrome P450 monooxygenase"/>
    <property type="match status" value="1"/>
</dbReference>
<evidence type="ECO:0000256" key="1">
    <source>
        <dbReference type="ARBA" id="ARBA00001971"/>
    </source>
</evidence>
<evidence type="ECO:0000313" key="15">
    <source>
        <dbReference type="Proteomes" id="UP000813444"/>
    </source>
</evidence>
<dbReference type="Proteomes" id="UP000813444">
    <property type="component" value="Unassembled WGS sequence"/>
</dbReference>
<keyword evidence="9" id="KW-0503">Monooxygenase</keyword>
<dbReference type="PRINTS" id="PR00385">
    <property type="entry name" value="P450"/>
</dbReference>
<evidence type="ECO:0000256" key="7">
    <source>
        <dbReference type="ARBA" id="ARBA00023004"/>
    </source>
</evidence>
<keyword evidence="9" id="KW-0560">Oxidoreductase</keyword>
<dbReference type="PANTHER" id="PTHR24305:SF168">
    <property type="entry name" value="P450, PUTATIVE (EUROFUNG)-RELATED"/>
    <property type="match status" value="1"/>
</dbReference>
<dbReference type="CDD" id="cd11060">
    <property type="entry name" value="CYP57A1-like"/>
    <property type="match status" value="1"/>
</dbReference>
<dbReference type="InterPro" id="IPR050121">
    <property type="entry name" value="Cytochrome_P450_monoxygenase"/>
</dbReference>
<gene>
    <name evidence="14" type="ORF">B0I35DRAFT_472150</name>
</gene>
<comment type="pathway">
    <text evidence="2">Mycotoxin biosynthesis.</text>
</comment>
<evidence type="ECO:0000256" key="11">
    <source>
        <dbReference type="ARBA" id="ARBA00068222"/>
    </source>
</evidence>
<comment type="cofactor">
    <cofactor evidence="1 13">
        <name>heme</name>
        <dbReference type="ChEBI" id="CHEBI:30413"/>
    </cofactor>
</comment>
<dbReference type="AlphaFoldDB" id="A0A8K0WKG1"/>
<dbReference type="PRINTS" id="PR00463">
    <property type="entry name" value="EP450I"/>
</dbReference>
<dbReference type="GO" id="GO:0016705">
    <property type="term" value="F:oxidoreductase activity, acting on paired donors, with incorporation or reduction of molecular oxygen"/>
    <property type="evidence" value="ECO:0007669"/>
    <property type="project" value="InterPro"/>
</dbReference>
<dbReference type="Gene3D" id="1.10.630.10">
    <property type="entry name" value="Cytochrome P450"/>
    <property type="match status" value="1"/>
</dbReference>
<evidence type="ECO:0000256" key="9">
    <source>
        <dbReference type="ARBA" id="ARBA00023033"/>
    </source>
</evidence>
<dbReference type="SUPFAM" id="SSF48264">
    <property type="entry name" value="Cytochrome P450"/>
    <property type="match status" value="1"/>
</dbReference>
<dbReference type="OrthoDB" id="1470350at2759"/>
<reference evidence="14" key="1">
    <citation type="journal article" date="2021" name="Nat. Commun.">
        <title>Genetic determinants of endophytism in the Arabidopsis root mycobiome.</title>
        <authorList>
            <person name="Mesny F."/>
            <person name="Miyauchi S."/>
            <person name="Thiergart T."/>
            <person name="Pickel B."/>
            <person name="Atanasova L."/>
            <person name="Karlsson M."/>
            <person name="Huettel B."/>
            <person name="Barry K.W."/>
            <person name="Haridas S."/>
            <person name="Chen C."/>
            <person name="Bauer D."/>
            <person name="Andreopoulos W."/>
            <person name="Pangilinan J."/>
            <person name="LaButti K."/>
            <person name="Riley R."/>
            <person name="Lipzen A."/>
            <person name="Clum A."/>
            <person name="Drula E."/>
            <person name="Henrissat B."/>
            <person name="Kohler A."/>
            <person name="Grigoriev I.V."/>
            <person name="Martin F.M."/>
            <person name="Hacquard S."/>
        </authorList>
    </citation>
    <scope>NUCLEOTIDE SEQUENCE</scope>
    <source>
        <strain evidence="14">MPI-CAGE-CH-0235</strain>
    </source>
</reference>
<evidence type="ECO:0000256" key="12">
    <source>
        <dbReference type="ARBA" id="ARBA00079990"/>
    </source>
</evidence>
<dbReference type="GO" id="GO:0005506">
    <property type="term" value="F:iron ion binding"/>
    <property type="evidence" value="ECO:0007669"/>
    <property type="project" value="InterPro"/>
</dbReference>
<evidence type="ECO:0000256" key="2">
    <source>
        <dbReference type="ARBA" id="ARBA00004685"/>
    </source>
</evidence>
<dbReference type="PANTHER" id="PTHR24305">
    <property type="entry name" value="CYTOCHROME P450"/>
    <property type="match status" value="1"/>
</dbReference>
<keyword evidence="15" id="KW-1185">Reference proteome</keyword>
<keyword evidence="8" id="KW-0843">Virulence</keyword>
<comment type="similarity">
    <text evidence="4">Belongs to the cytochrome P450 family.</text>
</comment>
<dbReference type="EMBL" id="JAGPNK010000027">
    <property type="protein sequence ID" value="KAH7303982.1"/>
    <property type="molecule type" value="Genomic_DNA"/>
</dbReference>
<evidence type="ECO:0000256" key="10">
    <source>
        <dbReference type="ARBA" id="ARBA00067672"/>
    </source>
</evidence>
<keyword evidence="5 13" id="KW-0349">Heme</keyword>
<name>A0A8K0WKG1_9HYPO</name>
<dbReference type="Pfam" id="PF00067">
    <property type="entry name" value="p450"/>
    <property type="match status" value="1"/>
</dbReference>
<accession>A0A8K0WKG1</accession>
<protein>
    <recommendedName>
        <fullName evidence="11">Cytochrome P450 monooxygenase ABA1</fullName>
    </recommendedName>
    <alternativeName>
        <fullName evidence="12">Abscisic acid biosynthesis protein 1</fullName>
    </alternativeName>
    <alternativeName>
        <fullName evidence="10">Cytochrome P450 monooxygenase aba1</fullName>
    </alternativeName>
</protein>
<evidence type="ECO:0000313" key="14">
    <source>
        <dbReference type="EMBL" id="KAH7303982.1"/>
    </source>
</evidence>
<dbReference type="InterPro" id="IPR036396">
    <property type="entry name" value="Cyt_P450_sf"/>
</dbReference>
<proteinExistence type="inferred from homology"/>
<dbReference type="InterPro" id="IPR001128">
    <property type="entry name" value="Cyt_P450"/>
</dbReference>
<sequence>MWNAATEELNIDSLASVFGAAAVIFLLDTIRAWLPLRHVPGPFWAGFSKYWMIRASLRGEQPYAIQEANEKYGSLVRIGPNTLATDDPELLRRMMAVHSNYSRGPWYNALRFEPGKDNLFSMRDDDAHMVLRRKMAPGYSGKENISMERTVDTHIARLVDLLEAKYLSTSEEYRPFDFAQKIQFFTLDVISDLAFGQPFGYVEQDDDVFDFIKITRSFFPITLVMANVPSVVSLLHSRLFRGMLPKESDKIGFGAFIGVANRKVAERFEPDSGSHPDMLGSFIRHGLSKEEASREALLNVVAGSDTTATTIRLMMLHLLSNPVSYKKLQEEIDHAIQEGKISSPVTDSEARQLPYLQAAIKEGLRIKAPAAGLLSKTVPPEGDVINGMFIPGGTQIGTSPFGVYHSKTIFGPDASLFVPERWLRVNTERAATMSSVVDLVFSSGKYQCLGKPVAFMELNKIFVELMRRFDFAMARPEKPLHIANAGIWLIEDFPVRMVRREIGHNPT</sequence>
<evidence type="ECO:0000256" key="4">
    <source>
        <dbReference type="ARBA" id="ARBA00010617"/>
    </source>
</evidence>
<dbReference type="GO" id="GO:0020037">
    <property type="term" value="F:heme binding"/>
    <property type="evidence" value="ECO:0007669"/>
    <property type="project" value="InterPro"/>
</dbReference>
<feature type="binding site" description="axial binding residue" evidence="13">
    <location>
        <position position="448"/>
    </location>
    <ligand>
        <name>heme</name>
        <dbReference type="ChEBI" id="CHEBI:30413"/>
    </ligand>
    <ligandPart>
        <name>Fe</name>
        <dbReference type="ChEBI" id="CHEBI:18248"/>
    </ligandPart>
</feature>
<organism evidence="14 15">
    <name type="scientific">Stachybotrys elegans</name>
    <dbReference type="NCBI Taxonomy" id="80388"/>
    <lineage>
        <taxon>Eukaryota</taxon>
        <taxon>Fungi</taxon>
        <taxon>Dikarya</taxon>
        <taxon>Ascomycota</taxon>
        <taxon>Pezizomycotina</taxon>
        <taxon>Sordariomycetes</taxon>
        <taxon>Hypocreomycetidae</taxon>
        <taxon>Hypocreales</taxon>
        <taxon>Stachybotryaceae</taxon>
        <taxon>Stachybotrys</taxon>
    </lineage>
</organism>
<evidence type="ECO:0000256" key="13">
    <source>
        <dbReference type="PIRSR" id="PIRSR602401-1"/>
    </source>
</evidence>
<evidence type="ECO:0000256" key="8">
    <source>
        <dbReference type="ARBA" id="ARBA00023026"/>
    </source>
</evidence>
<keyword evidence="7 13" id="KW-0408">Iron</keyword>
<comment type="caution">
    <text evidence="14">The sequence shown here is derived from an EMBL/GenBank/DDBJ whole genome shotgun (WGS) entry which is preliminary data.</text>
</comment>
<comment type="pathway">
    <text evidence="3">Hormone biosynthesis.</text>
</comment>
<evidence type="ECO:0000256" key="3">
    <source>
        <dbReference type="ARBA" id="ARBA00004972"/>
    </source>
</evidence>